<proteinExistence type="predicted"/>
<dbReference type="Proteomes" id="UP000266016">
    <property type="component" value="Unassembled WGS sequence"/>
</dbReference>
<accession>A0A398BA60</accession>
<dbReference type="RefSeq" id="WP_119116814.1">
    <property type="nucleotide sequence ID" value="NZ_QWVS01000015.1"/>
</dbReference>
<reference evidence="1 2" key="1">
    <citation type="submission" date="2018-08" db="EMBL/GenBank/DDBJ databases">
        <title>Bacillus jemisoniae sp. nov., Bacillus chryseoplanitiae sp. nov., Bacillus resnikiae sp. nov., and Bacillus frankliniae sp. nov., isolated from Viking spacecraft and associated surfaces.</title>
        <authorList>
            <person name="Seuylemezian A."/>
            <person name="Vaishampayan P."/>
        </authorList>
    </citation>
    <scope>NUCLEOTIDE SEQUENCE [LARGE SCALE GENOMIC DNA]</scope>
    <source>
        <strain evidence="1 2">MA001</strain>
    </source>
</reference>
<gene>
    <name evidence="1" type="ORF">D1953_08825</name>
</gene>
<dbReference type="EMBL" id="QWVS01000015">
    <property type="protein sequence ID" value="RID86424.1"/>
    <property type="molecule type" value="Genomic_DNA"/>
</dbReference>
<evidence type="ECO:0000313" key="1">
    <source>
        <dbReference type="EMBL" id="RID86424.1"/>
    </source>
</evidence>
<dbReference type="Pfam" id="PF08812">
    <property type="entry name" value="YtxC"/>
    <property type="match status" value="1"/>
</dbReference>
<evidence type="ECO:0000313" key="2">
    <source>
        <dbReference type="Proteomes" id="UP000266016"/>
    </source>
</evidence>
<protein>
    <submittedName>
        <fullName evidence="1">Putative sporulation protein YtxC</fullName>
    </submittedName>
</protein>
<dbReference type="InterPro" id="IPR014199">
    <property type="entry name" value="Spore_YtxC"/>
</dbReference>
<dbReference type="AlphaFoldDB" id="A0A398BA60"/>
<organism evidence="1 2">
    <name type="scientific">Peribacillus asahii</name>
    <dbReference type="NCBI Taxonomy" id="228899"/>
    <lineage>
        <taxon>Bacteria</taxon>
        <taxon>Bacillati</taxon>
        <taxon>Bacillota</taxon>
        <taxon>Bacilli</taxon>
        <taxon>Bacillales</taxon>
        <taxon>Bacillaceae</taxon>
        <taxon>Peribacillus</taxon>
    </lineage>
</organism>
<name>A0A398BA60_9BACI</name>
<keyword evidence="2" id="KW-1185">Reference proteome</keyword>
<sequence>MVLISFQNNNEALKLLQFVSAHSLGGELQQYMICTPEQGLKLDLEEQPIEKWLVMLTDVFHSFLVEEKLQSVLEQIIIQKFLYRERDEVDGILQIAASIFEGERNAARKPLFEEEKQIIKDGLQTILTRKLSFSFDSFITFRLKSFHQSLEKYAMLAIDEYKLEQDYQSFIATLRDFLHKRTPKMPYLHLVYQDAFYFYDASYRKLERLEINELVDRHLLANSSIYIESVTLAPLLSIAPERLYIYTDDMEQGLIQTVKRIFEERSVVLPLNAFCMYND</sequence>
<comment type="caution">
    <text evidence="1">The sequence shown here is derived from an EMBL/GenBank/DDBJ whole genome shotgun (WGS) entry which is preliminary data.</text>
</comment>